<dbReference type="KEGG" id="lsw:GTO87_01835"/>
<dbReference type="EMBL" id="CP047418">
    <property type="protein sequence ID" value="QLL77468.1"/>
    <property type="molecule type" value="Genomic_DNA"/>
</dbReference>
<dbReference type="Proteomes" id="UP000510886">
    <property type="component" value="Chromosome"/>
</dbReference>
<protein>
    <submittedName>
        <fullName evidence="1">Uncharacterized protein</fullName>
    </submittedName>
</protein>
<organism evidence="1 2">
    <name type="scientific">Ligilactobacillus saerimneri</name>
    <dbReference type="NCBI Taxonomy" id="228229"/>
    <lineage>
        <taxon>Bacteria</taxon>
        <taxon>Bacillati</taxon>
        <taxon>Bacillota</taxon>
        <taxon>Bacilli</taxon>
        <taxon>Lactobacillales</taxon>
        <taxon>Lactobacillaceae</taxon>
        <taxon>Ligilactobacillus</taxon>
    </lineage>
</organism>
<sequence length="89" mass="10310">MKAFKMVDNKNNRYLITADSITDLTKYVDETKASDGWLAGCIGQFKYEDDEPQLIGYTTMIKASCIRRIEQIEKQTFIIDIKKAFDEEC</sequence>
<gene>
    <name evidence="1" type="ORF">GTO87_01835</name>
</gene>
<dbReference type="AlphaFoldDB" id="A0A7H9EIE1"/>
<accession>A0A7H9EIE1</accession>
<name>A0A7H9EIE1_9LACO</name>
<reference evidence="1 2" key="1">
    <citation type="submission" date="2020-01" db="EMBL/GenBank/DDBJ databases">
        <title>Complete and circular genome sequences of six lactobacillus isolates from horses.</title>
        <authorList>
            <person name="Hassan H.M."/>
        </authorList>
    </citation>
    <scope>NUCLEOTIDE SEQUENCE [LARGE SCALE GENOMIC DNA]</scope>
    <source>
        <strain evidence="1 2">1A</strain>
    </source>
</reference>
<evidence type="ECO:0000313" key="1">
    <source>
        <dbReference type="EMBL" id="QLL77468.1"/>
    </source>
</evidence>
<proteinExistence type="predicted"/>
<dbReference type="RefSeq" id="WP_180849320.1">
    <property type="nucleotide sequence ID" value="NZ_CP047418.1"/>
</dbReference>
<evidence type="ECO:0000313" key="2">
    <source>
        <dbReference type="Proteomes" id="UP000510886"/>
    </source>
</evidence>